<evidence type="ECO:0000313" key="3">
    <source>
        <dbReference type="Proteomes" id="UP000254866"/>
    </source>
</evidence>
<evidence type="ECO:0000256" key="1">
    <source>
        <dbReference type="ARBA" id="ARBA00006484"/>
    </source>
</evidence>
<dbReference type="PRINTS" id="PR00081">
    <property type="entry name" value="GDHRDH"/>
</dbReference>
<dbReference type="PANTHER" id="PTHR43544:SF26">
    <property type="entry name" value="SHORT CHAIN DEHYDROGENASE_REDUCTASE FAMILY OXIDOREDUCTASE (JCVI)"/>
    <property type="match status" value="1"/>
</dbReference>
<dbReference type="SUPFAM" id="SSF51735">
    <property type="entry name" value="NAD(P)-binding Rossmann-fold domains"/>
    <property type="match status" value="1"/>
</dbReference>
<dbReference type="Proteomes" id="UP000254866">
    <property type="component" value="Unassembled WGS sequence"/>
</dbReference>
<dbReference type="Pfam" id="PF00106">
    <property type="entry name" value="adh_short"/>
    <property type="match status" value="1"/>
</dbReference>
<name>A0A370TCK9_9HELO</name>
<dbReference type="PANTHER" id="PTHR43544">
    <property type="entry name" value="SHORT-CHAIN DEHYDROGENASE/REDUCTASE"/>
    <property type="match status" value="1"/>
</dbReference>
<dbReference type="OrthoDB" id="9876299at2759"/>
<dbReference type="RefSeq" id="XP_031865897.1">
    <property type="nucleotide sequence ID" value="XM_032017990.1"/>
</dbReference>
<dbReference type="InterPro" id="IPR036291">
    <property type="entry name" value="NAD(P)-bd_dom_sf"/>
</dbReference>
<sequence>MASNTVYIITGANRGIGLGLTASLLLRPNVTVIATVRSASTGTSDLKNLPLAEGSGLIIALLDVSTTSSEEITKSANTLYETLKDEHRIEHVDILIANAGVGFSFNDVMETSLDSILAHVHANTLGPIALYQALRPLLLSAVEKGRSAKFLLISSSLGAIGQMEGNAPSLAYGLSKAAANYLVRKVHFEEKGITTLAIHPGWVQTDNGQKFADSVGVAQPPMTTDDSVKGILAQIDLATKTTTSGTFVTWDGKPMAW</sequence>
<reference evidence="2 3" key="1">
    <citation type="journal article" date="2018" name="IMA Fungus">
        <title>IMA Genome-F 9: Draft genome sequence of Annulohypoxylon stygium, Aspergillus mulundensis, Berkeleyomyces basicola (syn. Thielaviopsis basicola), Ceratocystis smalleyi, two Cercospora beticola strains, Coleophoma cylindrospora, Fusarium fracticaudum, Phialophora cf. hyalina, and Morchella septimelata.</title>
        <authorList>
            <person name="Wingfield B.D."/>
            <person name="Bills G.F."/>
            <person name="Dong Y."/>
            <person name="Huang W."/>
            <person name="Nel W.J."/>
            <person name="Swalarsk-Parry B.S."/>
            <person name="Vaghefi N."/>
            <person name="Wilken P.M."/>
            <person name="An Z."/>
            <person name="de Beer Z.W."/>
            <person name="De Vos L."/>
            <person name="Chen L."/>
            <person name="Duong T.A."/>
            <person name="Gao Y."/>
            <person name="Hammerbacher A."/>
            <person name="Kikkert J.R."/>
            <person name="Li Y."/>
            <person name="Li H."/>
            <person name="Li K."/>
            <person name="Li Q."/>
            <person name="Liu X."/>
            <person name="Ma X."/>
            <person name="Naidoo K."/>
            <person name="Pethybridge S.J."/>
            <person name="Sun J."/>
            <person name="Steenkamp E.T."/>
            <person name="van der Nest M.A."/>
            <person name="van Wyk S."/>
            <person name="Wingfield M.J."/>
            <person name="Xiong C."/>
            <person name="Yue Q."/>
            <person name="Zhang X."/>
        </authorList>
    </citation>
    <scope>NUCLEOTIDE SEQUENCE [LARGE SCALE GENOMIC DNA]</scope>
    <source>
        <strain evidence="2 3">BP 5553</strain>
    </source>
</reference>
<dbReference type="InterPro" id="IPR002347">
    <property type="entry name" value="SDR_fam"/>
</dbReference>
<comment type="caution">
    <text evidence="2">The sequence shown here is derived from an EMBL/GenBank/DDBJ whole genome shotgun (WGS) entry which is preliminary data.</text>
</comment>
<dbReference type="InterPro" id="IPR051468">
    <property type="entry name" value="Fungal_SecMetab_SDRs"/>
</dbReference>
<dbReference type="AlphaFoldDB" id="A0A370TCK9"/>
<comment type="similarity">
    <text evidence="1">Belongs to the short-chain dehydrogenases/reductases (SDR) family.</text>
</comment>
<dbReference type="Gene3D" id="3.40.50.720">
    <property type="entry name" value="NAD(P)-binding Rossmann-like Domain"/>
    <property type="match status" value="1"/>
</dbReference>
<protein>
    <submittedName>
        <fullName evidence="2">NAD(P)-binding protein</fullName>
    </submittedName>
</protein>
<dbReference type="GO" id="GO:0016491">
    <property type="term" value="F:oxidoreductase activity"/>
    <property type="evidence" value="ECO:0007669"/>
    <property type="project" value="TreeGrafter"/>
</dbReference>
<proteinExistence type="inferred from homology"/>
<accession>A0A370TCK9</accession>
<dbReference type="STRING" id="2656787.A0A370TCK9"/>
<keyword evidence="3" id="KW-1185">Reference proteome</keyword>
<dbReference type="GO" id="GO:0005737">
    <property type="term" value="C:cytoplasm"/>
    <property type="evidence" value="ECO:0007669"/>
    <property type="project" value="TreeGrafter"/>
</dbReference>
<gene>
    <name evidence="2" type="ORF">BP5553_09367</name>
</gene>
<dbReference type="EMBL" id="NPIC01000011">
    <property type="protein sequence ID" value="RDL31965.1"/>
    <property type="molecule type" value="Genomic_DNA"/>
</dbReference>
<evidence type="ECO:0000313" key="2">
    <source>
        <dbReference type="EMBL" id="RDL31965.1"/>
    </source>
</evidence>
<dbReference type="GeneID" id="43602216"/>
<dbReference type="CDD" id="cd05325">
    <property type="entry name" value="carb_red_sniffer_like_SDR_c"/>
    <property type="match status" value="1"/>
</dbReference>
<organism evidence="2 3">
    <name type="scientific">Venustampulla echinocandica</name>
    <dbReference type="NCBI Taxonomy" id="2656787"/>
    <lineage>
        <taxon>Eukaryota</taxon>
        <taxon>Fungi</taxon>
        <taxon>Dikarya</taxon>
        <taxon>Ascomycota</taxon>
        <taxon>Pezizomycotina</taxon>
        <taxon>Leotiomycetes</taxon>
        <taxon>Helotiales</taxon>
        <taxon>Pleuroascaceae</taxon>
        <taxon>Venustampulla</taxon>
    </lineage>
</organism>